<feature type="non-terminal residue" evidence="1">
    <location>
        <position position="68"/>
    </location>
</feature>
<feature type="non-terminal residue" evidence="1">
    <location>
        <position position="1"/>
    </location>
</feature>
<keyword evidence="2" id="KW-1185">Reference proteome</keyword>
<comment type="caution">
    <text evidence="1">The sequence shown here is derived from an EMBL/GenBank/DDBJ whole genome shotgun (WGS) entry which is preliminary data.</text>
</comment>
<sequence>YANVQNDDDYNGGNGKFDLVVHSNPRLIEHEMECTIYHWFQNVPKFISLTMVLNKKLDNSEGENDGEM</sequence>
<reference evidence="1" key="1">
    <citation type="submission" date="2022-12" db="EMBL/GenBank/DDBJ databases">
        <title>Genome assemblies of Blomia tropicalis.</title>
        <authorList>
            <person name="Cui Y."/>
        </authorList>
    </citation>
    <scope>NUCLEOTIDE SEQUENCE</scope>
    <source>
        <tissue evidence="1">Adult mites</tissue>
    </source>
</reference>
<gene>
    <name evidence="1" type="ORF">RDWZM_005361</name>
</gene>
<name>A0A9Q0RM94_BLOTA</name>
<evidence type="ECO:0000313" key="2">
    <source>
        <dbReference type="Proteomes" id="UP001142055"/>
    </source>
</evidence>
<protein>
    <submittedName>
        <fullName evidence="1">Uncharacterized protein</fullName>
    </submittedName>
</protein>
<evidence type="ECO:0000313" key="1">
    <source>
        <dbReference type="EMBL" id="KAJ6219549.1"/>
    </source>
</evidence>
<dbReference type="Proteomes" id="UP001142055">
    <property type="component" value="Chromosome 2"/>
</dbReference>
<dbReference type="EMBL" id="JAPWDV010000002">
    <property type="protein sequence ID" value="KAJ6219549.1"/>
    <property type="molecule type" value="Genomic_DNA"/>
</dbReference>
<proteinExistence type="predicted"/>
<accession>A0A9Q0RM94</accession>
<dbReference type="AlphaFoldDB" id="A0A9Q0RM94"/>
<organism evidence="1 2">
    <name type="scientific">Blomia tropicalis</name>
    <name type="common">Mite</name>
    <dbReference type="NCBI Taxonomy" id="40697"/>
    <lineage>
        <taxon>Eukaryota</taxon>
        <taxon>Metazoa</taxon>
        <taxon>Ecdysozoa</taxon>
        <taxon>Arthropoda</taxon>
        <taxon>Chelicerata</taxon>
        <taxon>Arachnida</taxon>
        <taxon>Acari</taxon>
        <taxon>Acariformes</taxon>
        <taxon>Sarcoptiformes</taxon>
        <taxon>Astigmata</taxon>
        <taxon>Glycyphagoidea</taxon>
        <taxon>Echimyopodidae</taxon>
        <taxon>Blomia</taxon>
    </lineage>
</organism>